<evidence type="ECO:0000313" key="2">
    <source>
        <dbReference type="EMBL" id="KAG1903996.1"/>
    </source>
</evidence>
<keyword evidence="3" id="KW-1185">Reference proteome</keyword>
<dbReference type="GeneID" id="64671008"/>
<dbReference type="Proteomes" id="UP001195769">
    <property type="component" value="Unassembled WGS sequence"/>
</dbReference>
<dbReference type="RefSeq" id="XP_041229571.1">
    <property type="nucleotide sequence ID" value="XM_041376710.1"/>
</dbReference>
<name>A0AAD4ED87_9AGAM</name>
<proteinExistence type="predicted"/>
<organism evidence="2 3">
    <name type="scientific">Suillus fuscotomentosus</name>
    <dbReference type="NCBI Taxonomy" id="1912939"/>
    <lineage>
        <taxon>Eukaryota</taxon>
        <taxon>Fungi</taxon>
        <taxon>Dikarya</taxon>
        <taxon>Basidiomycota</taxon>
        <taxon>Agaricomycotina</taxon>
        <taxon>Agaricomycetes</taxon>
        <taxon>Agaricomycetidae</taxon>
        <taxon>Boletales</taxon>
        <taxon>Suillineae</taxon>
        <taxon>Suillaceae</taxon>
        <taxon>Suillus</taxon>
    </lineage>
</organism>
<sequence>MAHSRRRTLAIALTIYVMWFFPTDCERCMAVCQVIELYHQYFIQGPILDAKRILLQLIQQGSSMCNTWIHQSFLLNGTLGIQMILLFVAALDIHTIRPLPPSTFNKVSNLRLVCNINRVLNPIASEQENAKMWSR</sequence>
<dbReference type="EMBL" id="JABBWK010000011">
    <property type="protein sequence ID" value="KAG1903996.1"/>
    <property type="molecule type" value="Genomic_DNA"/>
</dbReference>
<keyword evidence="1" id="KW-0732">Signal</keyword>
<gene>
    <name evidence="2" type="ORF">F5891DRAFT_977508</name>
</gene>
<dbReference type="AlphaFoldDB" id="A0AAD4ED87"/>
<feature type="chain" id="PRO_5042077349" description="Secreted protein" evidence="1">
    <location>
        <begin position="26"/>
        <end position="135"/>
    </location>
</feature>
<reference evidence="2" key="1">
    <citation type="journal article" date="2020" name="New Phytol.">
        <title>Comparative genomics reveals dynamic genome evolution in host specialist ectomycorrhizal fungi.</title>
        <authorList>
            <person name="Lofgren L.A."/>
            <person name="Nguyen N.H."/>
            <person name="Vilgalys R."/>
            <person name="Ruytinx J."/>
            <person name="Liao H.L."/>
            <person name="Branco S."/>
            <person name="Kuo A."/>
            <person name="LaButti K."/>
            <person name="Lipzen A."/>
            <person name="Andreopoulos W."/>
            <person name="Pangilinan J."/>
            <person name="Riley R."/>
            <person name="Hundley H."/>
            <person name="Na H."/>
            <person name="Barry K."/>
            <person name="Grigoriev I.V."/>
            <person name="Stajich J.E."/>
            <person name="Kennedy P.G."/>
        </authorList>
    </citation>
    <scope>NUCLEOTIDE SEQUENCE</scope>
    <source>
        <strain evidence="2">FC203</strain>
    </source>
</reference>
<evidence type="ECO:0000256" key="1">
    <source>
        <dbReference type="SAM" id="SignalP"/>
    </source>
</evidence>
<evidence type="ECO:0000313" key="3">
    <source>
        <dbReference type="Proteomes" id="UP001195769"/>
    </source>
</evidence>
<feature type="signal peptide" evidence="1">
    <location>
        <begin position="1"/>
        <end position="25"/>
    </location>
</feature>
<accession>A0AAD4ED87</accession>
<comment type="caution">
    <text evidence="2">The sequence shown here is derived from an EMBL/GenBank/DDBJ whole genome shotgun (WGS) entry which is preliminary data.</text>
</comment>
<evidence type="ECO:0008006" key="4">
    <source>
        <dbReference type="Google" id="ProtNLM"/>
    </source>
</evidence>
<protein>
    <recommendedName>
        <fullName evidence="4">Secreted protein</fullName>
    </recommendedName>
</protein>